<evidence type="ECO:0000256" key="1">
    <source>
        <dbReference type="ARBA" id="ARBA00022801"/>
    </source>
</evidence>
<feature type="transmembrane region" description="Helical" evidence="2">
    <location>
        <begin position="460"/>
        <end position="477"/>
    </location>
</feature>
<keyword evidence="5" id="KW-1185">Reference proteome</keyword>
<dbReference type="PANTHER" id="PTHR12147:SF26">
    <property type="entry name" value="PEPTIDASE M28 DOMAIN-CONTAINING PROTEIN"/>
    <property type="match status" value="1"/>
</dbReference>
<reference evidence="4" key="1">
    <citation type="journal article" date="2014" name="Int. J. Syst. Evol. Microbiol.">
        <title>Complete genome sequence of Corynebacterium casei LMG S-19264T (=DSM 44701T), isolated from a smear-ripened cheese.</title>
        <authorList>
            <consortium name="US DOE Joint Genome Institute (JGI-PGF)"/>
            <person name="Walter F."/>
            <person name="Albersmeier A."/>
            <person name="Kalinowski J."/>
            <person name="Ruckert C."/>
        </authorList>
    </citation>
    <scope>NUCLEOTIDE SEQUENCE</scope>
    <source>
        <strain evidence="4">CGMCC 1.12408</strain>
    </source>
</reference>
<evidence type="ECO:0000256" key="2">
    <source>
        <dbReference type="SAM" id="Phobius"/>
    </source>
</evidence>
<dbReference type="AlphaFoldDB" id="A0A916RWJ6"/>
<protein>
    <recommendedName>
        <fullName evidence="3">Peptidase M28 domain-containing protein</fullName>
    </recommendedName>
</protein>
<gene>
    <name evidence="4" type="ORF">GCM10008025_17730</name>
</gene>
<dbReference type="GO" id="GO:0008235">
    <property type="term" value="F:metalloexopeptidase activity"/>
    <property type="evidence" value="ECO:0007669"/>
    <property type="project" value="InterPro"/>
</dbReference>
<feature type="transmembrane region" description="Helical" evidence="2">
    <location>
        <begin position="403"/>
        <end position="426"/>
    </location>
</feature>
<feature type="transmembrane region" description="Helical" evidence="2">
    <location>
        <begin position="433"/>
        <end position="454"/>
    </location>
</feature>
<dbReference type="EMBL" id="BMEY01000007">
    <property type="protein sequence ID" value="GGA74436.1"/>
    <property type="molecule type" value="Genomic_DNA"/>
</dbReference>
<dbReference type="SUPFAM" id="SSF53187">
    <property type="entry name" value="Zn-dependent exopeptidases"/>
    <property type="match status" value="1"/>
</dbReference>
<dbReference type="GO" id="GO:0006508">
    <property type="term" value="P:proteolysis"/>
    <property type="evidence" value="ECO:0007669"/>
    <property type="project" value="InterPro"/>
</dbReference>
<name>A0A916RWJ6_9BACI</name>
<reference evidence="4" key="2">
    <citation type="submission" date="2020-09" db="EMBL/GenBank/DDBJ databases">
        <authorList>
            <person name="Sun Q."/>
            <person name="Zhou Y."/>
        </authorList>
    </citation>
    <scope>NUCLEOTIDE SEQUENCE</scope>
    <source>
        <strain evidence="4">CGMCC 1.12408</strain>
    </source>
</reference>
<evidence type="ECO:0000259" key="3">
    <source>
        <dbReference type="Pfam" id="PF04389"/>
    </source>
</evidence>
<feature type="transmembrane region" description="Helical" evidence="2">
    <location>
        <begin position="489"/>
        <end position="511"/>
    </location>
</feature>
<sequence>MKKQLKLKHSIIYPLVLLFIFFLAIYIGLTPFNPPKIKDNSESEVSIESVWGYLENIAQEPHPVGSIEHARVREYLVDTLEEMGYPVELQDTLAYKPEIARATQVQNILTRLEGTDATGTIMLAAHYDTVFNSPGASDDGYGVAALLEVARLLQDKSPKNDIIFLITDAEEQWLFGARAFVEEHPWAKEVDVVFNFEARGNTGSTVMFETSKGNYQLIKEFHKATSSPASNSFLKEVYDVMPNGTDLTEFMNFGMQGLNFASAQGLNAYHTTIDSLDFVNKDTLLHHATYAYELATHFGNIDLNKIENQSDKNAVYFNLFGHTLISYSESMVIPLLIISLLGLILTIYHGIRKKQLKITSILIGFLLLLVSLALTFSISLFIYKLIDQATQEVSWLLINDQQIASIFLIGFLLITTAILILFISIVQRKIGTYSIVIGTMICWFLLAVATSFLLTGASYLFVWPLIFSLIGINLVFWKTDKWSNEKYAILYSVFLIPGIVLFTFLVNALYLALTITVVHIVMAVATLSLMLFVPVFTRLIGSWKYAFGLLVIGISILTYESITLEATSEHPTSNEVYYLADGDSQKAIWGTKSKPDAYTGQFVDGEAEKGNSNTLPIYTFLQDLYVTEAPYYEINLPESNITTDDTVNGWRTLTFDLSTPNAAAIEFVTKNHVTVKEMKVNDTLIQSNPTQYTMQNPLFLELIGMGESMTLEVTVKEGQKLEFYVISKSFELPGDYEERPSNMTTYGDQYWISRTFQY</sequence>
<feature type="transmembrane region" description="Helical" evidence="2">
    <location>
        <begin position="331"/>
        <end position="349"/>
    </location>
</feature>
<dbReference type="InterPro" id="IPR045175">
    <property type="entry name" value="M28_fam"/>
</dbReference>
<dbReference type="InterPro" id="IPR007484">
    <property type="entry name" value="Peptidase_M28"/>
</dbReference>
<dbReference type="Proteomes" id="UP000613512">
    <property type="component" value="Unassembled WGS sequence"/>
</dbReference>
<keyword evidence="2" id="KW-1133">Transmembrane helix</keyword>
<evidence type="ECO:0000313" key="4">
    <source>
        <dbReference type="EMBL" id="GGA74436.1"/>
    </source>
</evidence>
<dbReference type="RefSeq" id="WP_188384328.1">
    <property type="nucleotide sequence ID" value="NZ_BMEY01000007.1"/>
</dbReference>
<feature type="domain" description="Peptidase M28" evidence="3">
    <location>
        <begin position="107"/>
        <end position="293"/>
    </location>
</feature>
<dbReference type="Pfam" id="PF04389">
    <property type="entry name" value="Peptidase_M28"/>
    <property type="match status" value="1"/>
</dbReference>
<feature type="transmembrane region" description="Helical" evidence="2">
    <location>
        <begin position="12"/>
        <end position="29"/>
    </location>
</feature>
<keyword evidence="2" id="KW-0812">Transmembrane</keyword>
<feature type="transmembrane region" description="Helical" evidence="2">
    <location>
        <begin position="517"/>
        <end position="536"/>
    </location>
</feature>
<feature type="transmembrane region" description="Helical" evidence="2">
    <location>
        <begin position="361"/>
        <end position="383"/>
    </location>
</feature>
<keyword evidence="1" id="KW-0378">Hydrolase</keyword>
<dbReference type="PROSITE" id="PS00758">
    <property type="entry name" value="ARGE_DAPE_CPG2_1"/>
    <property type="match status" value="1"/>
</dbReference>
<dbReference type="Gene3D" id="3.40.630.10">
    <property type="entry name" value="Zn peptidases"/>
    <property type="match status" value="1"/>
</dbReference>
<accession>A0A916RWJ6</accession>
<keyword evidence="2" id="KW-0472">Membrane</keyword>
<dbReference type="InterPro" id="IPR001261">
    <property type="entry name" value="ArgE/DapE_CS"/>
</dbReference>
<dbReference type="PANTHER" id="PTHR12147">
    <property type="entry name" value="METALLOPEPTIDASE M28 FAMILY MEMBER"/>
    <property type="match status" value="1"/>
</dbReference>
<evidence type="ECO:0000313" key="5">
    <source>
        <dbReference type="Proteomes" id="UP000613512"/>
    </source>
</evidence>
<proteinExistence type="predicted"/>
<comment type="caution">
    <text evidence="4">The sequence shown here is derived from an EMBL/GenBank/DDBJ whole genome shotgun (WGS) entry which is preliminary data.</text>
</comment>
<organism evidence="4 5">
    <name type="scientific">Ornithinibacillus halotolerans</name>
    <dbReference type="NCBI Taxonomy" id="1274357"/>
    <lineage>
        <taxon>Bacteria</taxon>
        <taxon>Bacillati</taxon>
        <taxon>Bacillota</taxon>
        <taxon>Bacilli</taxon>
        <taxon>Bacillales</taxon>
        <taxon>Bacillaceae</taxon>
        <taxon>Ornithinibacillus</taxon>
    </lineage>
</organism>